<dbReference type="Proteomes" id="UP000784294">
    <property type="component" value="Unassembled WGS sequence"/>
</dbReference>
<evidence type="ECO:0000256" key="1">
    <source>
        <dbReference type="ARBA" id="ARBA00022598"/>
    </source>
</evidence>
<dbReference type="PANTHER" id="PTHR18866">
    <property type="entry name" value="CARBOXYLASE:PYRUVATE/ACETYL-COA/PROPIONYL-COA CARBOXYLASE"/>
    <property type="match status" value="1"/>
</dbReference>
<dbReference type="PROSITE" id="PS50979">
    <property type="entry name" value="BC"/>
    <property type="match status" value="1"/>
</dbReference>
<dbReference type="AlphaFoldDB" id="A0A3S5BH79"/>
<dbReference type="Pfam" id="PF02785">
    <property type="entry name" value="Biotin_carb_C"/>
    <property type="match status" value="1"/>
</dbReference>
<evidence type="ECO:0000256" key="4">
    <source>
        <dbReference type="ARBA" id="ARBA00023267"/>
    </source>
</evidence>
<protein>
    <recommendedName>
        <fullName evidence="5">Biotin carboxylation domain-containing protein</fullName>
    </recommendedName>
</protein>
<dbReference type="EMBL" id="CAAALY010066294">
    <property type="protein sequence ID" value="VEL24167.1"/>
    <property type="molecule type" value="Genomic_DNA"/>
</dbReference>
<reference evidence="6" key="1">
    <citation type="submission" date="2018-11" db="EMBL/GenBank/DDBJ databases">
        <authorList>
            <consortium name="Pathogen Informatics"/>
        </authorList>
    </citation>
    <scope>NUCLEOTIDE SEQUENCE</scope>
</reference>
<feature type="domain" description="Biotin carboxylation" evidence="5">
    <location>
        <begin position="1"/>
        <end position="90"/>
    </location>
</feature>
<comment type="caution">
    <text evidence="6">The sequence shown here is derived from an EMBL/GenBank/DDBJ whole genome shotgun (WGS) entry which is preliminary data.</text>
</comment>
<organism evidence="6 7">
    <name type="scientific">Protopolystoma xenopodis</name>
    <dbReference type="NCBI Taxonomy" id="117903"/>
    <lineage>
        <taxon>Eukaryota</taxon>
        <taxon>Metazoa</taxon>
        <taxon>Spiralia</taxon>
        <taxon>Lophotrochozoa</taxon>
        <taxon>Platyhelminthes</taxon>
        <taxon>Monogenea</taxon>
        <taxon>Polyopisthocotylea</taxon>
        <taxon>Polystomatidea</taxon>
        <taxon>Polystomatidae</taxon>
        <taxon>Protopolystoma</taxon>
    </lineage>
</organism>
<name>A0A3S5BH79_9PLAT</name>
<dbReference type="GO" id="GO:0005739">
    <property type="term" value="C:mitochondrion"/>
    <property type="evidence" value="ECO:0007669"/>
    <property type="project" value="TreeGrafter"/>
</dbReference>
<accession>A0A3S5BH79</accession>
<dbReference type="InterPro" id="IPR011764">
    <property type="entry name" value="Biotin_carboxylation_dom"/>
</dbReference>
<dbReference type="PANTHER" id="PTHR18866:SF33">
    <property type="entry name" value="METHYLCROTONOYL-COA CARBOXYLASE SUBUNIT ALPHA, MITOCHONDRIAL-RELATED"/>
    <property type="match status" value="1"/>
</dbReference>
<dbReference type="OrthoDB" id="196847at2759"/>
<dbReference type="InterPro" id="IPR011054">
    <property type="entry name" value="Rudment_hybrid_motif"/>
</dbReference>
<dbReference type="SUPFAM" id="SSF51246">
    <property type="entry name" value="Rudiment single hybrid motif"/>
    <property type="match status" value="1"/>
</dbReference>
<dbReference type="GO" id="GO:0005524">
    <property type="term" value="F:ATP binding"/>
    <property type="evidence" value="ECO:0007669"/>
    <property type="project" value="UniProtKB-KW"/>
</dbReference>
<gene>
    <name evidence="6" type="ORF">PXEA_LOCUS17607</name>
</gene>
<keyword evidence="3" id="KW-0067">ATP-binding</keyword>
<evidence type="ECO:0000256" key="3">
    <source>
        <dbReference type="ARBA" id="ARBA00022840"/>
    </source>
</evidence>
<dbReference type="SMART" id="SM00878">
    <property type="entry name" value="Biotin_carb_C"/>
    <property type="match status" value="1"/>
</dbReference>
<dbReference type="InterPro" id="IPR005482">
    <property type="entry name" value="Biotin_COase_C"/>
</dbReference>
<evidence type="ECO:0000313" key="7">
    <source>
        <dbReference type="Proteomes" id="UP000784294"/>
    </source>
</evidence>
<evidence type="ECO:0000313" key="6">
    <source>
        <dbReference type="EMBL" id="VEL24167.1"/>
    </source>
</evidence>
<dbReference type="GO" id="GO:0004485">
    <property type="term" value="F:methylcrotonoyl-CoA carboxylase activity"/>
    <property type="evidence" value="ECO:0007669"/>
    <property type="project" value="TreeGrafter"/>
</dbReference>
<keyword evidence="7" id="KW-1185">Reference proteome</keyword>
<keyword evidence="4" id="KW-0092">Biotin</keyword>
<keyword evidence="1" id="KW-0436">Ligase</keyword>
<sequence length="208" mass="23016">MVAPLDWESVRVDTGVLSGDSISVHYDPMIAKLIVWADNRSEALHRLSTALLNYHIVGLPTNLSLLRRLVRLPALVAGATHTGFITTHLAELAPSLPPHKSRHRMTRLAAAIWVFLEKAFTAIPRSPLARPNSFSFSPHGRFSGFRVNSSFVRRVSLELLGGAQGDTEALETTAARVNYLDPFRGLYLVNLSEEIDSGSSQRNKFQVF</sequence>
<dbReference type="Gene3D" id="3.30.470.20">
    <property type="entry name" value="ATP-grasp fold, B domain"/>
    <property type="match status" value="1"/>
</dbReference>
<evidence type="ECO:0000256" key="2">
    <source>
        <dbReference type="ARBA" id="ARBA00022741"/>
    </source>
</evidence>
<proteinExistence type="predicted"/>
<keyword evidence="2" id="KW-0547">Nucleotide-binding</keyword>
<evidence type="ECO:0000259" key="5">
    <source>
        <dbReference type="PROSITE" id="PS50979"/>
    </source>
</evidence>
<dbReference type="InterPro" id="IPR050856">
    <property type="entry name" value="Biotin_carboxylase_complex"/>
</dbReference>